<evidence type="ECO:0000313" key="15">
    <source>
        <dbReference type="EMBL" id="WRT63988.1"/>
    </source>
</evidence>
<evidence type="ECO:0000256" key="3">
    <source>
        <dbReference type="ARBA" id="ARBA00005359"/>
    </source>
</evidence>
<evidence type="ECO:0000256" key="10">
    <source>
        <dbReference type="ARBA" id="ARBA00048639"/>
    </source>
</evidence>
<proteinExistence type="inferred from homology"/>
<reference evidence="15 16" key="1">
    <citation type="submission" date="2024-01" db="EMBL/GenBank/DDBJ databases">
        <title>Comparative genomics of Cryptococcus and Kwoniella reveals pathogenesis evolution and contrasting modes of karyotype evolution via chromosome fusion or intercentromeric recombination.</title>
        <authorList>
            <person name="Coelho M.A."/>
            <person name="David-Palma M."/>
            <person name="Shea T."/>
            <person name="Bowers K."/>
            <person name="McGinley-Smith S."/>
            <person name="Mohammad A.W."/>
            <person name="Gnirke A."/>
            <person name="Yurkov A.M."/>
            <person name="Nowrousian M."/>
            <person name="Sun S."/>
            <person name="Cuomo C.A."/>
            <person name="Heitman J."/>
        </authorList>
    </citation>
    <scope>NUCLEOTIDE SEQUENCE [LARGE SCALE GENOMIC DNA]</scope>
    <source>
        <strain evidence="15">CBS 11374</strain>
    </source>
</reference>
<feature type="compositionally biased region" description="Low complexity" evidence="13">
    <location>
        <begin position="582"/>
        <end position="598"/>
    </location>
</feature>
<keyword evidence="12" id="KW-0175">Coiled coil</keyword>
<dbReference type="NCBIfam" id="TIGR01036">
    <property type="entry name" value="pyrD_sub2"/>
    <property type="match status" value="1"/>
</dbReference>
<feature type="region of interest" description="Disordered" evidence="13">
    <location>
        <begin position="507"/>
        <end position="607"/>
    </location>
</feature>
<evidence type="ECO:0000256" key="2">
    <source>
        <dbReference type="ARBA" id="ARBA00005161"/>
    </source>
</evidence>
<organism evidence="15 16">
    <name type="scientific">Kwoniella shivajii</name>
    <dbReference type="NCBI Taxonomy" id="564305"/>
    <lineage>
        <taxon>Eukaryota</taxon>
        <taxon>Fungi</taxon>
        <taxon>Dikarya</taxon>
        <taxon>Basidiomycota</taxon>
        <taxon>Agaricomycotina</taxon>
        <taxon>Tremellomycetes</taxon>
        <taxon>Tremellales</taxon>
        <taxon>Cryptococcaceae</taxon>
        <taxon>Kwoniella</taxon>
    </lineage>
</organism>
<comment type="pathway">
    <text evidence="2 11">Pyrimidine metabolism; UMP biosynthesis via de novo pathway; orotate from (S)-dihydroorotate (quinone route): step 1/1.</text>
</comment>
<dbReference type="SUPFAM" id="SSF51395">
    <property type="entry name" value="FMN-linked oxidoreductases"/>
    <property type="match status" value="1"/>
</dbReference>
<keyword evidence="11" id="KW-0999">Mitochondrion inner membrane</keyword>
<dbReference type="PROSITE" id="PS00912">
    <property type="entry name" value="DHODEHASE_2"/>
    <property type="match status" value="1"/>
</dbReference>
<evidence type="ECO:0000313" key="16">
    <source>
        <dbReference type="Proteomes" id="UP001329825"/>
    </source>
</evidence>
<dbReference type="Pfam" id="PF01180">
    <property type="entry name" value="DHO_dh"/>
    <property type="match status" value="1"/>
</dbReference>
<comment type="cofactor">
    <cofactor evidence="11">
        <name>FMN</name>
        <dbReference type="ChEBI" id="CHEBI:58210"/>
    </cofactor>
    <text evidence="11">Binds 1 FMN per subunit.</text>
</comment>
<accession>A0ABZ1CR27</accession>
<comment type="subcellular location">
    <subcellularLocation>
        <location evidence="1">Membrane</location>
    </subcellularLocation>
    <subcellularLocation>
        <location evidence="11">Mitochondrion inner membrane</location>
        <topology evidence="11">Single-pass membrane protein</topology>
    </subcellularLocation>
</comment>
<feature type="compositionally biased region" description="Polar residues" evidence="13">
    <location>
        <begin position="525"/>
        <end position="537"/>
    </location>
</feature>
<dbReference type="CDD" id="cd04738">
    <property type="entry name" value="DHOD_2_like"/>
    <property type="match status" value="1"/>
</dbReference>
<keyword evidence="6 11" id="KW-0285">Flavoprotein</keyword>
<dbReference type="InterPro" id="IPR005719">
    <property type="entry name" value="Dihydroorotate_DH_2"/>
</dbReference>
<evidence type="ECO:0000256" key="12">
    <source>
        <dbReference type="SAM" id="Coils"/>
    </source>
</evidence>
<keyword evidence="7 11" id="KW-0288">FMN</keyword>
<protein>
    <recommendedName>
        <fullName evidence="5 11">Dihydroorotate dehydrogenase (quinone), mitochondrial</fullName>
        <shortName evidence="11">DHOdehase</shortName>
        <ecNumber evidence="4 11">1.3.5.2</ecNumber>
    </recommendedName>
</protein>
<dbReference type="Gene3D" id="3.20.20.70">
    <property type="entry name" value="Aldolase class I"/>
    <property type="match status" value="1"/>
</dbReference>
<dbReference type="InterPro" id="IPR050074">
    <property type="entry name" value="DHO_dehydrogenase"/>
</dbReference>
<feature type="coiled-coil region" evidence="12">
    <location>
        <begin position="464"/>
        <end position="491"/>
    </location>
</feature>
<dbReference type="Proteomes" id="UP001329825">
    <property type="component" value="Chromosome 1"/>
</dbReference>
<gene>
    <name evidence="15" type="ORF">IL334_000915</name>
</gene>
<feature type="compositionally biased region" description="Low complexity" evidence="13">
    <location>
        <begin position="508"/>
        <end position="524"/>
    </location>
</feature>
<dbReference type="PROSITE" id="PS00911">
    <property type="entry name" value="DHODEHASE_1"/>
    <property type="match status" value="1"/>
</dbReference>
<dbReference type="PANTHER" id="PTHR48109">
    <property type="entry name" value="DIHYDROOROTATE DEHYDROGENASE (QUINONE), MITOCHONDRIAL-RELATED"/>
    <property type="match status" value="1"/>
</dbReference>
<dbReference type="GeneID" id="87953046"/>
<feature type="domain" description="Dihydroorotate dehydrogenase catalytic" evidence="14">
    <location>
        <begin position="108"/>
        <end position="431"/>
    </location>
</feature>
<comment type="similarity">
    <text evidence="3 11">Belongs to the dihydroorotate dehydrogenase family. Type 2 subfamily.</text>
</comment>
<keyword evidence="11" id="KW-0496">Mitochondrion</keyword>
<evidence type="ECO:0000256" key="9">
    <source>
        <dbReference type="ARBA" id="ARBA00023136"/>
    </source>
</evidence>
<evidence type="ECO:0000256" key="7">
    <source>
        <dbReference type="ARBA" id="ARBA00022643"/>
    </source>
</evidence>
<dbReference type="EMBL" id="CP141881">
    <property type="protein sequence ID" value="WRT63988.1"/>
    <property type="molecule type" value="Genomic_DNA"/>
</dbReference>
<dbReference type="InterPro" id="IPR005720">
    <property type="entry name" value="Dihydroorotate_DH_cat"/>
</dbReference>
<dbReference type="InterPro" id="IPR001295">
    <property type="entry name" value="Dihydroorotate_DH_CS"/>
</dbReference>
<evidence type="ECO:0000256" key="1">
    <source>
        <dbReference type="ARBA" id="ARBA00004370"/>
    </source>
</evidence>
<evidence type="ECO:0000256" key="5">
    <source>
        <dbReference type="ARBA" id="ARBA00017599"/>
    </source>
</evidence>
<name>A0ABZ1CR27_9TREE</name>
<keyword evidence="9" id="KW-0472">Membrane</keyword>
<sequence length="660" mass="70146">MSRPLLSSLRRPILSRHIIRPTSIPSVRHASTTTSGPRRFLSSTLFVAGGVLLIAYYYDSRSLLHEHVVMPVVRFGLDPEEGHKLAVRILSWDKWARPRDMGVDAKELQAELFGIPIQNPVGIAAGFDKDADAIDGLFDLGFGYVEVGSVTPEPQPGNPKPRFFRLEEDSAAINRYGFNSLGHGYTLSKLRSRLISFSQTHPSLFPSPLSKNPSPPKGLPRSLRPGQLLAVNLGKNKTSSADSNEDYIKGVRTLGPYADVVVINVSSPNTPGLRALQGKQILENLLKDVVSERNKIASQDGLPKIAVKVASDLSEDELADVASAVRGSGVEGIIISNTTVKRKELDLNSSRQDEIGGLSGKPLFPYALKALKTLRPLLPPSIPIIGCGGVSTGEDALLMARAGASLIQVYTSFGYRGVGTPRLIKDEITTHLIESKSSWKNEIGKDWKSGGSTSSSSMGWDMTVNKLKQQSDQIKEEAKSLADLLKQLSDKESMADLISQAEKALGLSSSSSSSSPSSSSPSSSNVDGSNPSVTVSNGIGGPRDNLAGASSSGTGQGVIGNESDDVASGLIESGGANTRSIESNSPQEQSSNQTPSTSAESQADNGVGAPSIQQALLSTPAAIDLTPQVIVDSPVIPEPTLDERDNQWSQAVKTGQRRLV</sequence>
<evidence type="ECO:0000256" key="8">
    <source>
        <dbReference type="ARBA" id="ARBA00023002"/>
    </source>
</evidence>
<dbReference type="InterPro" id="IPR013785">
    <property type="entry name" value="Aldolase_TIM"/>
</dbReference>
<evidence type="ECO:0000256" key="4">
    <source>
        <dbReference type="ARBA" id="ARBA00012791"/>
    </source>
</evidence>
<dbReference type="RefSeq" id="XP_062788728.1">
    <property type="nucleotide sequence ID" value="XM_062932677.1"/>
</dbReference>
<keyword evidence="8 11" id="KW-0560">Oxidoreductase</keyword>
<evidence type="ECO:0000259" key="14">
    <source>
        <dbReference type="Pfam" id="PF01180"/>
    </source>
</evidence>
<keyword evidence="16" id="KW-1185">Reference proteome</keyword>
<evidence type="ECO:0000256" key="11">
    <source>
        <dbReference type="RuleBase" id="RU361255"/>
    </source>
</evidence>
<evidence type="ECO:0000256" key="13">
    <source>
        <dbReference type="SAM" id="MobiDB-lite"/>
    </source>
</evidence>
<comment type="catalytic activity">
    <reaction evidence="10 11">
        <text>(S)-dihydroorotate + a quinone = orotate + a quinol</text>
        <dbReference type="Rhea" id="RHEA:30187"/>
        <dbReference type="ChEBI" id="CHEBI:24646"/>
        <dbReference type="ChEBI" id="CHEBI:30839"/>
        <dbReference type="ChEBI" id="CHEBI:30864"/>
        <dbReference type="ChEBI" id="CHEBI:132124"/>
        <dbReference type="EC" id="1.3.5.2"/>
    </reaction>
</comment>
<dbReference type="EC" id="1.3.5.2" evidence="4 11"/>
<evidence type="ECO:0000256" key="6">
    <source>
        <dbReference type="ARBA" id="ARBA00022630"/>
    </source>
</evidence>
<feature type="region of interest" description="Disordered" evidence="13">
    <location>
        <begin position="636"/>
        <end position="660"/>
    </location>
</feature>
<dbReference type="PANTHER" id="PTHR48109:SF4">
    <property type="entry name" value="DIHYDROOROTATE DEHYDROGENASE (QUINONE), MITOCHONDRIAL"/>
    <property type="match status" value="1"/>
</dbReference>